<sequence length="93" mass="10838">MGYFTNILGADIYKNRSRGILLVFCSVAVSVKVMNLFQEENELNGLIREIPFKERLLEERKQAFLEATGKRWPSPEERRENAKQRDLAPLRTP</sequence>
<feature type="compositionally biased region" description="Basic and acidic residues" evidence="1">
    <location>
        <begin position="73"/>
        <end position="93"/>
    </location>
</feature>
<comment type="caution">
    <text evidence="2">The sequence shown here is derived from an EMBL/GenBank/DDBJ whole genome shotgun (WGS) entry which is preliminary data.</text>
</comment>
<feature type="region of interest" description="Disordered" evidence="1">
    <location>
        <begin position="68"/>
        <end position="93"/>
    </location>
</feature>
<reference evidence="2 3" key="1">
    <citation type="journal article" date="2023" name="Nat. Commun.">
        <title>Origin of minicircular mitochondrial genomes in red algae.</title>
        <authorList>
            <person name="Lee Y."/>
            <person name="Cho C.H."/>
            <person name="Lee Y.M."/>
            <person name="Park S.I."/>
            <person name="Yang J.H."/>
            <person name="West J.A."/>
            <person name="Bhattacharya D."/>
            <person name="Yoon H.S."/>
        </authorList>
    </citation>
    <scope>NUCLEOTIDE SEQUENCE [LARGE SCALE GENOMIC DNA]</scope>
    <source>
        <strain evidence="2 3">CCMP1338</strain>
        <tissue evidence="2">Whole cell</tissue>
    </source>
</reference>
<evidence type="ECO:0000313" key="2">
    <source>
        <dbReference type="EMBL" id="KAJ8906315.1"/>
    </source>
</evidence>
<evidence type="ECO:0000256" key="1">
    <source>
        <dbReference type="SAM" id="MobiDB-lite"/>
    </source>
</evidence>
<organism evidence="2 3">
    <name type="scientific">Rhodosorus marinus</name>
    <dbReference type="NCBI Taxonomy" id="101924"/>
    <lineage>
        <taxon>Eukaryota</taxon>
        <taxon>Rhodophyta</taxon>
        <taxon>Stylonematophyceae</taxon>
        <taxon>Stylonematales</taxon>
        <taxon>Stylonemataceae</taxon>
        <taxon>Rhodosorus</taxon>
    </lineage>
</organism>
<keyword evidence="3" id="KW-1185">Reference proteome</keyword>
<dbReference type="AlphaFoldDB" id="A0AAV8UUS6"/>
<gene>
    <name evidence="2" type="ORF">NDN08_002808</name>
</gene>
<dbReference type="Proteomes" id="UP001157974">
    <property type="component" value="Unassembled WGS sequence"/>
</dbReference>
<evidence type="ECO:0000313" key="3">
    <source>
        <dbReference type="Proteomes" id="UP001157974"/>
    </source>
</evidence>
<proteinExistence type="predicted"/>
<dbReference type="EMBL" id="JAMWBK010000003">
    <property type="protein sequence ID" value="KAJ8906315.1"/>
    <property type="molecule type" value="Genomic_DNA"/>
</dbReference>
<name>A0AAV8UUS6_9RHOD</name>
<protein>
    <submittedName>
        <fullName evidence="2">Uncharacterized protein</fullName>
    </submittedName>
</protein>
<accession>A0AAV8UUS6</accession>